<name>A0A017TBY2_9BACT</name>
<evidence type="ECO:0000313" key="3">
    <source>
        <dbReference type="Proteomes" id="UP000019678"/>
    </source>
</evidence>
<feature type="transmembrane region" description="Helical" evidence="1">
    <location>
        <begin position="202"/>
        <end position="222"/>
    </location>
</feature>
<accession>A0A017TBY2</accession>
<proteinExistence type="predicted"/>
<feature type="transmembrane region" description="Helical" evidence="1">
    <location>
        <begin position="67"/>
        <end position="89"/>
    </location>
</feature>
<feature type="transmembrane region" description="Helical" evidence="1">
    <location>
        <begin position="154"/>
        <end position="175"/>
    </location>
</feature>
<dbReference type="OrthoDB" id="9342495at2"/>
<feature type="transmembrane region" description="Helical" evidence="1">
    <location>
        <begin position="456"/>
        <end position="479"/>
    </location>
</feature>
<keyword evidence="1" id="KW-0472">Membrane</keyword>
<sequence length="490" mass="51813">MMSTERARETAEAQGAMARLALGFTAWAERWFPDSYVFAAVALVAVAVGALVMGAPPLAVAKGFGDGFWSLIPFTMQMAFVALTGYVVASSPPAGRLIARLAAVPRTGRGAIAAVATISMLASLLNWGLSLVFSGLLVRALARRAELRMDYRAAGAAAYLGLGATWALGISSSAAQLQANPASLPKPLLQISGVIPFTETIFLWQSMLMAVVLVVVSTAIAWMSAPAGEKAVTAEEMGVALEGAGSALPREKLGQAAGEVQAKRPGEWLEHSPVLTVLLVLMAVGWLGQEMSRQNPIVAISNLNTYNLAFLMLGLLLHWRPRSFLDAVAKAVPATGGVLIQFPLYGAIATMMTATKGADGHALSDRIAQLFVGLSTAESFPLLMGVYSAVLGFFIPSGGGKWIIEAPYVMQAANDLQVHLGWAVQVYNAAEALPNLVNPFWMLPLLGVLSLKARDIVGFSFLQLLVHAPLVLFMLWALGQTLGYTPPVMP</sequence>
<dbReference type="RefSeq" id="WP_044240713.1">
    <property type="nucleotide sequence ID" value="NZ_ASRX01000018.1"/>
</dbReference>
<keyword evidence="1" id="KW-1133">Transmembrane helix</keyword>
<feature type="transmembrane region" description="Helical" evidence="1">
    <location>
        <begin position="109"/>
        <end position="142"/>
    </location>
</feature>
<feature type="transmembrane region" description="Helical" evidence="1">
    <location>
        <begin position="36"/>
        <end position="55"/>
    </location>
</feature>
<dbReference type="eggNOG" id="COG2031">
    <property type="taxonomic scope" value="Bacteria"/>
</dbReference>
<organism evidence="2 3">
    <name type="scientific">Chondromyces apiculatus DSM 436</name>
    <dbReference type="NCBI Taxonomy" id="1192034"/>
    <lineage>
        <taxon>Bacteria</taxon>
        <taxon>Pseudomonadati</taxon>
        <taxon>Myxococcota</taxon>
        <taxon>Polyangia</taxon>
        <taxon>Polyangiales</taxon>
        <taxon>Polyangiaceae</taxon>
        <taxon>Chondromyces</taxon>
    </lineage>
</organism>
<dbReference type="PANTHER" id="PTHR41983:SF2">
    <property type="entry name" value="SHORT-CHAIN FATTY ACID TRANSPORTER-RELATED"/>
    <property type="match status" value="1"/>
</dbReference>
<evidence type="ECO:0000313" key="2">
    <source>
        <dbReference type="EMBL" id="EYF06091.1"/>
    </source>
</evidence>
<feature type="transmembrane region" description="Helical" evidence="1">
    <location>
        <begin position="367"/>
        <end position="395"/>
    </location>
</feature>
<comment type="caution">
    <text evidence="2">The sequence shown here is derived from an EMBL/GenBank/DDBJ whole genome shotgun (WGS) entry which is preliminary data.</text>
</comment>
<feature type="transmembrane region" description="Helical" evidence="1">
    <location>
        <begin position="299"/>
        <end position="319"/>
    </location>
</feature>
<dbReference type="Pfam" id="PF02667">
    <property type="entry name" value="SCFA_trans"/>
    <property type="match status" value="1"/>
</dbReference>
<dbReference type="GO" id="GO:0005886">
    <property type="term" value="C:plasma membrane"/>
    <property type="evidence" value="ECO:0007669"/>
    <property type="project" value="TreeGrafter"/>
</dbReference>
<feature type="transmembrane region" description="Helical" evidence="1">
    <location>
        <begin position="331"/>
        <end position="355"/>
    </location>
</feature>
<reference evidence="2 3" key="1">
    <citation type="submission" date="2013-05" db="EMBL/GenBank/DDBJ databases">
        <title>Genome assembly of Chondromyces apiculatus DSM 436.</title>
        <authorList>
            <person name="Sharma G."/>
            <person name="Khatri I."/>
            <person name="Kaur C."/>
            <person name="Mayilraj S."/>
            <person name="Subramanian S."/>
        </authorList>
    </citation>
    <scope>NUCLEOTIDE SEQUENCE [LARGE SCALE GENOMIC DNA]</scope>
    <source>
        <strain evidence="2 3">DSM 436</strain>
    </source>
</reference>
<keyword evidence="3" id="KW-1185">Reference proteome</keyword>
<keyword evidence="1" id="KW-0812">Transmembrane</keyword>
<dbReference type="InterPro" id="IPR006160">
    <property type="entry name" value="SCFA_transpt_AtoE"/>
</dbReference>
<feature type="transmembrane region" description="Helical" evidence="1">
    <location>
        <begin position="268"/>
        <end position="287"/>
    </location>
</feature>
<dbReference type="PANTHER" id="PTHR41983">
    <property type="entry name" value="SHORT-CHAIN FATTY ACID TRANSPORTER-RELATED"/>
    <property type="match status" value="1"/>
</dbReference>
<evidence type="ECO:0000256" key="1">
    <source>
        <dbReference type="SAM" id="Phobius"/>
    </source>
</evidence>
<dbReference type="EMBL" id="ASRX01000018">
    <property type="protein sequence ID" value="EYF06091.1"/>
    <property type="molecule type" value="Genomic_DNA"/>
</dbReference>
<dbReference type="STRING" id="1192034.CAP_2281"/>
<gene>
    <name evidence="2" type="ORF">CAP_2281</name>
</gene>
<protein>
    <submittedName>
        <fullName evidence="2">Short chain fatty acids transporter</fullName>
    </submittedName>
</protein>
<dbReference type="AlphaFoldDB" id="A0A017TBY2"/>
<dbReference type="Proteomes" id="UP000019678">
    <property type="component" value="Unassembled WGS sequence"/>
</dbReference>